<sequence>MKICVYSCNFGNYRREINVINTIKVTEGVDYYFFTDNKELKSTKWKIIHCPMIPSDKTMNSSRWTSKYVKFVLPDALKEYDIIIWCDNKCLKKMNIDIKEIQNYFLNNSYRIVNFKHNRRATLKEELKYTINIKVENCANAEKFLKEIDGIEYKCPLPDTCYIVRKNEEITNQLFERVYNLLKEKGLKRDQNVYNHAIYELNYPIEDIYIKNTCNLY</sequence>
<protein>
    <recommendedName>
        <fullName evidence="2">DUF616 domain-containing protein</fullName>
    </recommendedName>
</protein>
<dbReference type="EMBL" id="MN739581">
    <property type="protein sequence ID" value="QHT14280.1"/>
    <property type="molecule type" value="Genomic_DNA"/>
</dbReference>
<proteinExistence type="predicted"/>
<evidence type="ECO:0000313" key="1">
    <source>
        <dbReference type="EMBL" id="QHT14280.1"/>
    </source>
</evidence>
<name>A0A6C0DD57_9ZZZZ</name>
<dbReference type="AlphaFoldDB" id="A0A6C0DD57"/>
<accession>A0A6C0DD57</accession>
<reference evidence="1" key="1">
    <citation type="journal article" date="2020" name="Nature">
        <title>Giant virus diversity and host interactions through global metagenomics.</title>
        <authorList>
            <person name="Schulz F."/>
            <person name="Roux S."/>
            <person name="Paez-Espino D."/>
            <person name="Jungbluth S."/>
            <person name="Walsh D.A."/>
            <person name="Denef V.J."/>
            <person name="McMahon K.D."/>
            <person name="Konstantinidis K.T."/>
            <person name="Eloe-Fadrosh E.A."/>
            <person name="Kyrpides N.C."/>
            <person name="Woyke T."/>
        </authorList>
    </citation>
    <scope>NUCLEOTIDE SEQUENCE</scope>
    <source>
        <strain evidence="1">GVMAG-M-3300023174-137</strain>
    </source>
</reference>
<evidence type="ECO:0008006" key="2">
    <source>
        <dbReference type="Google" id="ProtNLM"/>
    </source>
</evidence>
<organism evidence="1">
    <name type="scientific">viral metagenome</name>
    <dbReference type="NCBI Taxonomy" id="1070528"/>
    <lineage>
        <taxon>unclassified sequences</taxon>
        <taxon>metagenomes</taxon>
        <taxon>organismal metagenomes</taxon>
    </lineage>
</organism>